<reference evidence="1 2" key="1">
    <citation type="submission" date="2024-03" db="EMBL/GenBank/DDBJ databases">
        <title>Human intestinal bacterial collection.</title>
        <authorList>
            <person name="Pauvert C."/>
            <person name="Hitch T.C.A."/>
            <person name="Clavel T."/>
        </authorList>
    </citation>
    <scope>NUCLEOTIDE SEQUENCE [LARGE SCALE GENOMIC DNA]</scope>
    <source>
        <strain evidence="1 2">CLA-JM-H11</strain>
    </source>
</reference>
<name>A0ABV1GGW6_9FIRM</name>
<gene>
    <name evidence="1" type="ORF">WMO24_11800</name>
</gene>
<organism evidence="1 2">
    <name type="scientific">Ruthenibacterium intestinale</name>
    <dbReference type="NCBI Taxonomy" id="3133163"/>
    <lineage>
        <taxon>Bacteria</taxon>
        <taxon>Bacillati</taxon>
        <taxon>Bacillota</taxon>
        <taxon>Clostridia</taxon>
        <taxon>Eubacteriales</taxon>
        <taxon>Oscillospiraceae</taxon>
        <taxon>Ruthenibacterium</taxon>
    </lineage>
</organism>
<evidence type="ECO:0000313" key="1">
    <source>
        <dbReference type="EMBL" id="MEQ2521106.1"/>
    </source>
</evidence>
<evidence type="ECO:0000313" key="2">
    <source>
        <dbReference type="Proteomes" id="UP001477672"/>
    </source>
</evidence>
<dbReference type="Proteomes" id="UP001477672">
    <property type="component" value="Unassembled WGS sequence"/>
</dbReference>
<dbReference type="EMBL" id="JBBMFA010000101">
    <property type="protein sequence ID" value="MEQ2521106.1"/>
    <property type="molecule type" value="Genomic_DNA"/>
</dbReference>
<comment type="caution">
    <text evidence="1">The sequence shown here is derived from an EMBL/GenBank/DDBJ whole genome shotgun (WGS) entry which is preliminary data.</text>
</comment>
<sequence length="135" mass="15600">MQRVRFESMVKSLLPAVTDRAVDTWVQYAQELDHEEVEAESDFFDAAYVELMLIKQHHGEDIATNLFNYGEVFTFNYFELRGAANKLKAGWPLEKISQYTVENGCDPTAEEFEESQSALRAFKLSEQESTEIQMM</sequence>
<protein>
    <submittedName>
        <fullName evidence="1">Uncharacterized protein</fullName>
    </submittedName>
</protein>
<keyword evidence="2" id="KW-1185">Reference proteome</keyword>
<accession>A0ABV1GGW6</accession>
<proteinExistence type="predicted"/>